<proteinExistence type="predicted"/>
<accession>A0A8H3FN13</accession>
<organism evidence="1 2">
    <name type="scientific">Heterodermia speciosa</name>
    <dbReference type="NCBI Taxonomy" id="116794"/>
    <lineage>
        <taxon>Eukaryota</taxon>
        <taxon>Fungi</taxon>
        <taxon>Dikarya</taxon>
        <taxon>Ascomycota</taxon>
        <taxon>Pezizomycotina</taxon>
        <taxon>Lecanoromycetes</taxon>
        <taxon>OSLEUM clade</taxon>
        <taxon>Lecanoromycetidae</taxon>
        <taxon>Caliciales</taxon>
        <taxon>Physciaceae</taxon>
        <taxon>Heterodermia</taxon>
    </lineage>
</organism>
<evidence type="ECO:0000313" key="1">
    <source>
        <dbReference type="EMBL" id="CAF9927514.1"/>
    </source>
</evidence>
<reference evidence="1" key="1">
    <citation type="submission" date="2021-03" db="EMBL/GenBank/DDBJ databases">
        <authorList>
            <person name="Tagirdzhanova G."/>
        </authorList>
    </citation>
    <scope>NUCLEOTIDE SEQUENCE</scope>
</reference>
<evidence type="ECO:0000313" key="2">
    <source>
        <dbReference type="Proteomes" id="UP000664521"/>
    </source>
</evidence>
<dbReference type="Proteomes" id="UP000664521">
    <property type="component" value="Unassembled WGS sequence"/>
</dbReference>
<protein>
    <submittedName>
        <fullName evidence="1">Uncharacterized protein</fullName>
    </submittedName>
</protein>
<gene>
    <name evidence="1" type="ORF">HETSPECPRED_006597</name>
</gene>
<keyword evidence="2" id="KW-1185">Reference proteome</keyword>
<dbReference type="EMBL" id="CAJPDS010000045">
    <property type="protein sequence ID" value="CAF9927514.1"/>
    <property type="molecule type" value="Genomic_DNA"/>
</dbReference>
<sequence length="291" mass="30694">MCQATVDLDDIHDDCVDTRGIRSHPYSHLGSPDQSISINFLPEQSVQVTFIVEHFQASSSIPASIPPEFPFLNFFRNNISAFNYNHPTYFQILDTPYNPTTNMQFSTQAIIALTTFLSLGINASPIQVRSDCVAADNAPAGSQAQKDALAACALKDQVAAGNPSAAATTGSSTSNPFDSNGCLTTCGPPSQFYKPGCHCENTLFTSKQKRDAPVEIRSDCVAADNAPAGSQAQKDALAACALNDQVTGGNSSSASDPAAGAFDADGCITTCGPPSEFYKPGCHCENTLFTN</sequence>
<comment type="caution">
    <text evidence="1">The sequence shown here is derived from an EMBL/GenBank/DDBJ whole genome shotgun (WGS) entry which is preliminary data.</text>
</comment>
<name>A0A8H3FN13_9LECA</name>
<dbReference type="AlphaFoldDB" id="A0A8H3FN13"/>